<dbReference type="EMBL" id="GBRH01263196">
    <property type="protein sequence ID" value="JAD34699.1"/>
    <property type="molecule type" value="Transcribed_RNA"/>
</dbReference>
<protein>
    <submittedName>
        <fullName evidence="1">Uncharacterized protein</fullName>
    </submittedName>
</protein>
<evidence type="ECO:0000313" key="1">
    <source>
        <dbReference type="EMBL" id="JAD34699.1"/>
    </source>
</evidence>
<accession>A0A0A8Z5L4</accession>
<proteinExistence type="predicted"/>
<reference evidence="1" key="2">
    <citation type="journal article" date="2015" name="Data Brief">
        <title>Shoot transcriptome of the giant reed, Arundo donax.</title>
        <authorList>
            <person name="Barrero R.A."/>
            <person name="Guerrero F.D."/>
            <person name="Moolhuijzen P."/>
            <person name="Goolsby J.A."/>
            <person name="Tidwell J."/>
            <person name="Bellgard S.E."/>
            <person name="Bellgard M.I."/>
        </authorList>
    </citation>
    <scope>NUCLEOTIDE SEQUENCE</scope>
    <source>
        <tissue evidence="1">Shoot tissue taken approximately 20 cm above the soil surface</tissue>
    </source>
</reference>
<organism evidence="1">
    <name type="scientific">Arundo donax</name>
    <name type="common">Giant reed</name>
    <name type="synonym">Donax arundinaceus</name>
    <dbReference type="NCBI Taxonomy" id="35708"/>
    <lineage>
        <taxon>Eukaryota</taxon>
        <taxon>Viridiplantae</taxon>
        <taxon>Streptophyta</taxon>
        <taxon>Embryophyta</taxon>
        <taxon>Tracheophyta</taxon>
        <taxon>Spermatophyta</taxon>
        <taxon>Magnoliopsida</taxon>
        <taxon>Liliopsida</taxon>
        <taxon>Poales</taxon>
        <taxon>Poaceae</taxon>
        <taxon>PACMAD clade</taxon>
        <taxon>Arundinoideae</taxon>
        <taxon>Arundineae</taxon>
        <taxon>Arundo</taxon>
    </lineage>
</organism>
<dbReference type="AlphaFoldDB" id="A0A0A8Z5L4"/>
<name>A0A0A8Z5L4_ARUDO</name>
<sequence>MSSPRCSKMAMSPRLKYSIFESPGLKISIFESPGLEYILFL</sequence>
<reference evidence="1" key="1">
    <citation type="submission" date="2014-09" db="EMBL/GenBank/DDBJ databases">
        <authorList>
            <person name="Magalhaes I.L.F."/>
            <person name="Oliveira U."/>
            <person name="Santos F.R."/>
            <person name="Vidigal T.H.D.A."/>
            <person name="Brescovit A.D."/>
            <person name="Santos A.J."/>
        </authorList>
    </citation>
    <scope>NUCLEOTIDE SEQUENCE</scope>
    <source>
        <tissue evidence="1">Shoot tissue taken approximately 20 cm above the soil surface</tissue>
    </source>
</reference>